<dbReference type="InterPro" id="IPR020846">
    <property type="entry name" value="MFS_dom"/>
</dbReference>
<feature type="transmembrane region" description="Helical" evidence="8">
    <location>
        <begin position="237"/>
        <end position="255"/>
    </location>
</feature>
<name>A0ABV2KNJ5_9HYPH</name>
<comment type="similarity">
    <text evidence="2">Belongs to the major facilitator superfamily. EmrB family.</text>
</comment>
<evidence type="ECO:0000256" key="3">
    <source>
        <dbReference type="ARBA" id="ARBA00022448"/>
    </source>
</evidence>
<feature type="transmembrane region" description="Helical" evidence="8">
    <location>
        <begin position="335"/>
        <end position="355"/>
    </location>
</feature>
<dbReference type="PANTHER" id="PTHR42718">
    <property type="entry name" value="MAJOR FACILITATOR SUPERFAMILY MULTIDRUG TRANSPORTER MFSC"/>
    <property type="match status" value="1"/>
</dbReference>
<sequence>MSSIEGLFDRYGPSYRWFATGTVMVATIAVVLSTTIVNVAIPDVMGAFGISQVQAQWLSTGFLAAMTATMLVTDWADRAFGQRATMVGALVIFMAGSVLGGIAPNETVLTIARVIQGAAAGVVQPLAMILLFQVFPPDQRGAAMGIFGIGVVLAPALGPWIGGLLIDAFTWRYVFYLGIPFAIVGILLANLFLPGRKDGGPRPAFDWGGMVLLCMFLATLLNALTNAQRLGWSSDPILFQFAIAVAALAGFIWWEMTTGKPMLDLRLFANLPFSSASLVAFIMGAGLFGSTYLVPLFVQTIQGLTPTQAGLMLMPSGFVLVVIFPIAGRLSDKVPAGYLIGAGMLIFAWSSWLTASVSVDTAFWTLAWWTVISRIGLGLLFPSLTAGSLKVLPRELVAQGSGAINFIRQLGGAFGVNLLAVFLERRTVYHSDALTATQTSHNPATMDLLQTVAGLAKASGLPDYQQLPAAIQFLGQVIAIQANTLAFHDGFLIVTLVFLIALVPTWMLHRAHRKPRGI</sequence>
<gene>
    <name evidence="10" type="ORF">ABID44_003015</name>
</gene>
<feature type="transmembrane region" description="Helical" evidence="8">
    <location>
        <begin position="309"/>
        <end position="328"/>
    </location>
</feature>
<feature type="domain" description="Major facilitator superfamily (MFS) profile" evidence="9">
    <location>
        <begin position="19"/>
        <end position="513"/>
    </location>
</feature>
<accession>A0ABV2KNJ5</accession>
<dbReference type="PRINTS" id="PR01036">
    <property type="entry name" value="TCRTETB"/>
</dbReference>
<dbReference type="Proteomes" id="UP001549143">
    <property type="component" value="Unassembled WGS sequence"/>
</dbReference>
<comment type="caution">
    <text evidence="10">The sequence shown here is derived from an EMBL/GenBank/DDBJ whole genome shotgun (WGS) entry which is preliminary data.</text>
</comment>
<evidence type="ECO:0000313" key="11">
    <source>
        <dbReference type="Proteomes" id="UP001549143"/>
    </source>
</evidence>
<feature type="transmembrane region" description="Helical" evidence="8">
    <location>
        <begin position="402"/>
        <end position="423"/>
    </location>
</feature>
<comment type="subcellular location">
    <subcellularLocation>
        <location evidence="1">Cell membrane</location>
        <topology evidence="1">Multi-pass membrane protein</topology>
    </subcellularLocation>
</comment>
<evidence type="ECO:0000256" key="4">
    <source>
        <dbReference type="ARBA" id="ARBA00022475"/>
    </source>
</evidence>
<feature type="transmembrane region" description="Helical" evidence="8">
    <location>
        <begin position="361"/>
        <end position="381"/>
    </location>
</feature>
<dbReference type="InterPro" id="IPR005829">
    <property type="entry name" value="Sugar_transporter_CS"/>
</dbReference>
<feature type="transmembrane region" description="Helical" evidence="8">
    <location>
        <begin position="205"/>
        <end position="225"/>
    </location>
</feature>
<dbReference type="Gene3D" id="1.20.1720.10">
    <property type="entry name" value="Multidrug resistance protein D"/>
    <property type="match status" value="1"/>
</dbReference>
<dbReference type="EMBL" id="JBEPMN010000013">
    <property type="protein sequence ID" value="MET3662667.1"/>
    <property type="molecule type" value="Genomic_DNA"/>
</dbReference>
<feature type="transmembrane region" description="Helical" evidence="8">
    <location>
        <begin position="84"/>
        <end position="103"/>
    </location>
</feature>
<evidence type="ECO:0000313" key="10">
    <source>
        <dbReference type="EMBL" id="MET3662667.1"/>
    </source>
</evidence>
<proteinExistence type="inferred from homology"/>
<feature type="transmembrane region" description="Helical" evidence="8">
    <location>
        <begin position="53"/>
        <end position="72"/>
    </location>
</feature>
<reference evidence="10 11" key="1">
    <citation type="submission" date="2024-06" db="EMBL/GenBank/DDBJ databases">
        <title>Genomic Encyclopedia of Type Strains, Phase IV (KMG-IV): sequencing the most valuable type-strain genomes for metagenomic binning, comparative biology and taxonomic classification.</title>
        <authorList>
            <person name="Goeker M."/>
        </authorList>
    </citation>
    <scope>NUCLEOTIDE SEQUENCE [LARGE SCALE GENOMIC DNA]</scope>
    <source>
        <strain evidence="10 11">DSM 19730</strain>
    </source>
</reference>
<dbReference type="PROSITE" id="PS00217">
    <property type="entry name" value="SUGAR_TRANSPORT_2"/>
    <property type="match status" value="1"/>
</dbReference>
<protein>
    <submittedName>
        <fullName evidence="10">EmrB/QacA subfamily drug resistance transporter</fullName>
    </submittedName>
</protein>
<keyword evidence="6 8" id="KW-1133">Transmembrane helix</keyword>
<keyword evidence="7 8" id="KW-0472">Membrane</keyword>
<evidence type="ECO:0000256" key="1">
    <source>
        <dbReference type="ARBA" id="ARBA00004651"/>
    </source>
</evidence>
<keyword evidence="5 8" id="KW-0812">Transmembrane</keyword>
<dbReference type="Gene3D" id="1.20.1250.20">
    <property type="entry name" value="MFS general substrate transporter like domains"/>
    <property type="match status" value="1"/>
</dbReference>
<dbReference type="CDD" id="cd17503">
    <property type="entry name" value="MFS_LmrB_MDR_like"/>
    <property type="match status" value="1"/>
</dbReference>
<keyword evidence="11" id="KW-1185">Reference proteome</keyword>
<evidence type="ECO:0000256" key="2">
    <source>
        <dbReference type="ARBA" id="ARBA00008537"/>
    </source>
</evidence>
<feature type="transmembrane region" description="Helical" evidence="8">
    <location>
        <begin position="173"/>
        <end position="193"/>
    </location>
</feature>
<feature type="transmembrane region" description="Helical" evidence="8">
    <location>
        <begin position="490"/>
        <end position="508"/>
    </location>
</feature>
<dbReference type="NCBIfam" id="TIGR00711">
    <property type="entry name" value="efflux_EmrB"/>
    <property type="match status" value="1"/>
</dbReference>
<evidence type="ECO:0000256" key="5">
    <source>
        <dbReference type="ARBA" id="ARBA00022692"/>
    </source>
</evidence>
<dbReference type="InterPro" id="IPR011701">
    <property type="entry name" value="MFS"/>
</dbReference>
<organism evidence="10 11">
    <name type="scientific">Aquamicrobium ahrensii</name>
    <dbReference type="NCBI Taxonomy" id="469551"/>
    <lineage>
        <taxon>Bacteria</taxon>
        <taxon>Pseudomonadati</taxon>
        <taxon>Pseudomonadota</taxon>
        <taxon>Alphaproteobacteria</taxon>
        <taxon>Hyphomicrobiales</taxon>
        <taxon>Phyllobacteriaceae</taxon>
        <taxon>Aquamicrobium</taxon>
    </lineage>
</organism>
<evidence type="ECO:0000256" key="7">
    <source>
        <dbReference type="ARBA" id="ARBA00023136"/>
    </source>
</evidence>
<evidence type="ECO:0000259" key="9">
    <source>
        <dbReference type="PROSITE" id="PS50850"/>
    </source>
</evidence>
<dbReference type="PROSITE" id="PS50850">
    <property type="entry name" value="MFS"/>
    <property type="match status" value="1"/>
</dbReference>
<dbReference type="SUPFAM" id="SSF103473">
    <property type="entry name" value="MFS general substrate transporter"/>
    <property type="match status" value="1"/>
</dbReference>
<feature type="transmembrane region" description="Helical" evidence="8">
    <location>
        <begin position="115"/>
        <end position="135"/>
    </location>
</feature>
<dbReference type="Pfam" id="PF07690">
    <property type="entry name" value="MFS_1"/>
    <property type="match status" value="1"/>
</dbReference>
<evidence type="ECO:0000256" key="6">
    <source>
        <dbReference type="ARBA" id="ARBA00022989"/>
    </source>
</evidence>
<keyword evidence="4" id="KW-1003">Cell membrane</keyword>
<dbReference type="InterPro" id="IPR004638">
    <property type="entry name" value="EmrB-like"/>
</dbReference>
<feature type="transmembrane region" description="Helical" evidence="8">
    <location>
        <begin position="17"/>
        <end position="41"/>
    </location>
</feature>
<feature type="transmembrane region" description="Helical" evidence="8">
    <location>
        <begin position="267"/>
        <end position="289"/>
    </location>
</feature>
<feature type="transmembrane region" description="Helical" evidence="8">
    <location>
        <begin position="142"/>
        <end position="161"/>
    </location>
</feature>
<dbReference type="PANTHER" id="PTHR42718:SF9">
    <property type="entry name" value="MAJOR FACILITATOR SUPERFAMILY MULTIDRUG TRANSPORTER MFSC"/>
    <property type="match status" value="1"/>
</dbReference>
<keyword evidence="3" id="KW-0813">Transport</keyword>
<dbReference type="InterPro" id="IPR036259">
    <property type="entry name" value="MFS_trans_sf"/>
</dbReference>
<evidence type="ECO:0000256" key="8">
    <source>
        <dbReference type="SAM" id="Phobius"/>
    </source>
</evidence>
<dbReference type="RefSeq" id="WP_354152509.1">
    <property type="nucleotide sequence ID" value="NZ_JBEPMN010000013.1"/>
</dbReference>